<evidence type="ECO:0000313" key="1">
    <source>
        <dbReference type="EMBL" id="MPN58262.1"/>
    </source>
</evidence>
<dbReference type="EMBL" id="VSSQ01130748">
    <property type="protein sequence ID" value="MPN58262.1"/>
    <property type="molecule type" value="Genomic_DNA"/>
</dbReference>
<comment type="caution">
    <text evidence="1">The sequence shown here is derived from an EMBL/GenBank/DDBJ whole genome shotgun (WGS) entry which is preliminary data.</text>
</comment>
<organism evidence="1">
    <name type="scientific">bioreactor metagenome</name>
    <dbReference type="NCBI Taxonomy" id="1076179"/>
    <lineage>
        <taxon>unclassified sequences</taxon>
        <taxon>metagenomes</taxon>
        <taxon>ecological metagenomes</taxon>
    </lineage>
</organism>
<name>A0A645J547_9ZZZZ</name>
<sequence>METDCSWAENVFVSKGNLAHETVDAGKASAARGAIVERAVRVYHDGWGLFGVIDCLELRPGAGVAGSKNTAAPSG</sequence>
<reference evidence="1" key="1">
    <citation type="submission" date="2019-08" db="EMBL/GenBank/DDBJ databases">
        <authorList>
            <person name="Kucharzyk K."/>
            <person name="Murdoch R.W."/>
            <person name="Higgins S."/>
            <person name="Loffler F."/>
        </authorList>
    </citation>
    <scope>NUCLEOTIDE SEQUENCE</scope>
</reference>
<protein>
    <submittedName>
        <fullName evidence="1">Uncharacterized protein</fullName>
    </submittedName>
</protein>
<gene>
    <name evidence="1" type="ORF">SDC9_205965</name>
</gene>
<dbReference type="AlphaFoldDB" id="A0A645J547"/>
<proteinExistence type="predicted"/>
<accession>A0A645J547</accession>